<feature type="transmembrane region" description="Helical" evidence="1">
    <location>
        <begin position="99"/>
        <end position="117"/>
    </location>
</feature>
<gene>
    <name evidence="2" type="ORF">NCTC13645_01217</name>
</gene>
<organism evidence="2 3">
    <name type="scientific">Weissella viridescens</name>
    <name type="common">Lactobacillus viridescens</name>
    <dbReference type="NCBI Taxonomy" id="1629"/>
    <lineage>
        <taxon>Bacteria</taxon>
        <taxon>Bacillati</taxon>
        <taxon>Bacillota</taxon>
        <taxon>Bacilli</taxon>
        <taxon>Lactobacillales</taxon>
        <taxon>Lactobacillaceae</taxon>
        <taxon>Weissella</taxon>
    </lineage>
</organism>
<dbReference type="InterPro" id="IPR010288">
    <property type="entry name" value="EcsB_ABC"/>
</dbReference>
<sequence>MARKLRSFWPGYHTDALLPMYVTTFIRKQQYLGLWVRTLVLGSLLIPFTSGYLLLILLGFLEYLFIAQLIPLAGGYRRLIFDYVIPVDVQDRQRAFHQLGWPLVMMLNLVWTSILLICQPISINQGFMMILLVIFGLSLVFLYSDRIIANTFKRRVKHASKK</sequence>
<evidence type="ECO:0000256" key="1">
    <source>
        <dbReference type="SAM" id="Phobius"/>
    </source>
</evidence>
<feature type="transmembrane region" description="Helical" evidence="1">
    <location>
        <begin position="60"/>
        <end position="79"/>
    </location>
</feature>
<evidence type="ECO:0000313" key="3">
    <source>
        <dbReference type="Proteomes" id="UP000254621"/>
    </source>
</evidence>
<feature type="transmembrane region" description="Helical" evidence="1">
    <location>
        <begin position="34"/>
        <end position="54"/>
    </location>
</feature>
<keyword evidence="1" id="KW-0472">Membrane</keyword>
<name>A0A380P158_WEIVI</name>
<dbReference type="AlphaFoldDB" id="A0A380P158"/>
<dbReference type="EMBL" id="UHIV01000004">
    <property type="protein sequence ID" value="SUP58966.1"/>
    <property type="molecule type" value="Genomic_DNA"/>
</dbReference>
<keyword evidence="1" id="KW-0812">Transmembrane</keyword>
<evidence type="ECO:0000313" key="2">
    <source>
        <dbReference type="EMBL" id="SUP58966.1"/>
    </source>
</evidence>
<dbReference type="Proteomes" id="UP000254621">
    <property type="component" value="Unassembled WGS sequence"/>
</dbReference>
<reference evidence="2 3" key="1">
    <citation type="submission" date="2018-06" db="EMBL/GenBank/DDBJ databases">
        <authorList>
            <consortium name="Pathogen Informatics"/>
            <person name="Doyle S."/>
        </authorList>
    </citation>
    <scope>NUCLEOTIDE SEQUENCE [LARGE SCALE GENOMIC DNA]</scope>
    <source>
        <strain evidence="2 3">NCTC13645</strain>
    </source>
</reference>
<accession>A0A380P158</accession>
<protein>
    <submittedName>
        <fullName evidence="2">Predicted ABC-type exoprotein transport system, permease component</fullName>
    </submittedName>
</protein>
<dbReference type="STRING" id="1629.IV50_GL000149"/>
<dbReference type="Pfam" id="PF05975">
    <property type="entry name" value="EcsB"/>
    <property type="match status" value="1"/>
</dbReference>
<keyword evidence="1" id="KW-1133">Transmembrane helix</keyword>
<dbReference type="GO" id="GO:0016020">
    <property type="term" value="C:membrane"/>
    <property type="evidence" value="ECO:0007669"/>
    <property type="project" value="InterPro"/>
</dbReference>
<proteinExistence type="predicted"/>
<feature type="transmembrane region" description="Helical" evidence="1">
    <location>
        <begin position="123"/>
        <end position="144"/>
    </location>
</feature>